<protein>
    <submittedName>
        <fullName evidence="6">Zinc transport system substrate-binding protein</fullName>
    </submittedName>
</protein>
<dbReference type="Pfam" id="PF01297">
    <property type="entry name" value="ZnuA"/>
    <property type="match status" value="1"/>
</dbReference>
<keyword evidence="7" id="KW-1185">Reference proteome</keyword>
<dbReference type="GO" id="GO:0007155">
    <property type="term" value="P:cell adhesion"/>
    <property type="evidence" value="ECO:0007669"/>
    <property type="project" value="InterPro"/>
</dbReference>
<evidence type="ECO:0000256" key="1">
    <source>
        <dbReference type="ARBA" id="ARBA00011028"/>
    </source>
</evidence>
<dbReference type="InterPro" id="IPR006129">
    <property type="entry name" value="AdhesinB"/>
</dbReference>
<dbReference type="GO" id="GO:0030001">
    <property type="term" value="P:metal ion transport"/>
    <property type="evidence" value="ECO:0007669"/>
    <property type="project" value="InterPro"/>
</dbReference>
<dbReference type="AlphaFoldDB" id="A0A4Q7ZPI2"/>
<feature type="chain" id="PRO_5020194031" evidence="5">
    <location>
        <begin position="27"/>
        <end position="308"/>
    </location>
</feature>
<dbReference type="InterPro" id="IPR050492">
    <property type="entry name" value="Bact_metal-bind_prot9"/>
</dbReference>
<dbReference type="EMBL" id="SHKY01000001">
    <property type="protein sequence ID" value="RZU52634.1"/>
    <property type="molecule type" value="Genomic_DNA"/>
</dbReference>
<comment type="caution">
    <text evidence="6">The sequence shown here is derived from an EMBL/GenBank/DDBJ whole genome shotgun (WGS) entry which is preliminary data.</text>
</comment>
<keyword evidence="2 4" id="KW-0813">Transport</keyword>
<gene>
    <name evidence="6" type="ORF">EV385_4508</name>
</gene>
<dbReference type="SUPFAM" id="SSF53807">
    <property type="entry name" value="Helical backbone' metal receptor"/>
    <property type="match status" value="1"/>
</dbReference>
<evidence type="ECO:0000256" key="3">
    <source>
        <dbReference type="ARBA" id="ARBA00022729"/>
    </source>
</evidence>
<dbReference type="OrthoDB" id="9810636at2"/>
<dbReference type="Gene3D" id="3.40.50.1980">
    <property type="entry name" value="Nitrogenase molybdenum iron protein domain"/>
    <property type="match status" value="2"/>
</dbReference>
<dbReference type="PRINTS" id="PR00690">
    <property type="entry name" value="ADHESNFAMILY"/>
</dbReference>
<dbReference type="RefSeq" id="WP_130511225.1">
    <property type="nucleotide sequence ID" value="NZ_SHKY01000001.1"/>
</dbReference>
<dbReference type="PRINTS" id="PR00691">
    <property type="entry name" value="ADHESINB"/>
</dbReference>
<keyword evidence="3 5" id="KW-0732">Signal</keyword>
<evidence type="ECO:0000313" key="7">
    <source>
        <dbReference type="Proteomes" id="UP000292564"/>
    </source>
</evidence>
<dbReference type="PANTHER" id="PTHR42953:SF3">
    <property type="entry name" value="HIGH-AFFINITY ZINC UPTAKE SYSTEM PROTEIN ZNUA"/>
    <property type="match status" value="1"/>
</dbReference>
<reference evidence="6 7" key="1">
    <citation type="submission" date="2019-02" db="EMBL/GenBank/DDBJ databases">
        <title>Sequencing the genomes of 1000 actinobacteria strains.</title>
        <authorList>
            <person name="Klenk H.-P."/>
        </authorList>
    </citation>
    <scope>NUCLEOTIDE SEQUENCE [LARGE SCALE GENOMIC DNA]</scope>
    <source>
        <strain evidence="6 7">DSM 45162</strain>
    </source>
</reference>
<evidence type="ECO:0000256" key="4">
    <source>
        <dbReference type="RuleBase" id="RU003512"/>
    </source>
</evidence>
<accession>A0A4Q7ZPI2</accession>
<evidence type="ECO:0000313" key="6">
    <source>
        <dbReference type="EMBL" id="RZU52634.1"/>
    </source>
</evidence>
<dbReference type="GO" id="GO:0046872">
    <property type="term" value="F:metal ion binding"/>
    <property type="evidence" value="ECO:0007669"/>
    <property type="project" value="InterPro"/>
</dbReference>
<proteinExistence type="inferred from homology"/>
<sequence length="308" mass="32642">MTRLRLLLAAAAVVALGAATGCTARADGAADGRLRIVTAFYPLQFVAQRIAGDGPTVGNLTKPGAEPHDVELNPRQVARIADADLVAYLKGFQPAVDQAIALEAKDRAFDAATAVPLLSLAEDHPEPGEEHTELSGGMDPHVWLDPQRLATIADRLATRVGQADPAHAADYTARAATLHRELDALDTEYATRLATCARREIVTGHSAFGYLAQRYGLTQVGITGITPEGEPSPRRLAAVAAEAERTGTTTIFFETLVSPKVAETLAREVGARTAVLDPLEGLTEPGEDYFSVMRRNLAALRTALGCTS</sequence>
<evidence type="ECO:0000256" key="5">
    <source>
        <dbReference type="SAM" id="SignalP"/>
    </source>
</evidence>
<dbReference type="PROSITE" id="PS51257">
    <property type="entry name" value="PROKAR_LIPOPROTEIN"/>
    <property type="match status" value="1"/>
</dbReference>
<evidence type="ECO:0000256" key="2">
    <source>
        <dbReference type="ARBA" id="ARBA00022448"/>
    </source>
</evidence>
<name>A0A4Q7ZPI2_9ACTN</name>
<organism evidence="6 7">
    <name type="scientific">Krasilnikovia cinnamomea</name>
    <dbReference type="NCBI Taxonomy" id="349313"/>
    <lineage>
        <taxon>Bacteria</taxon>
        <taxon>Bacillati</taxon>
        <taxon>Actinomycetota</taxon>
        <taxon>Actinomycetes</taxon>
        <taxon>Micromonosporales</taxon>
        <taxon>Micromonosporaceae</taxon>
        <taxon>Krasilnikovia</taxon>
    </lineage>
</organism>
<dbReference type="Proteomes" id="UP000292564">
    <property type="component" value="Unassembled WGS sequence"/>
</dbReference>
<feature type="signal peptide" evidence="5">
    <location>
        <begin position="1"/>
        <end position="26"/>
    </location>
</feature>
<dbReference type="PANTHER" id="PTHR42953">
    <property type="entry name" value="HIGH-AFFINITY ZINC UPTAKE SYSTEM PROTEIN ZNUA-RELATED"/>
    <property type="match status" value="1"/>
</dbReference>
<dbReference type="InterPro" id="IPR006127">
    <property type="entry name" value="ZnuA-like"/>
</dbReference>
<comment type="similarity">
    <text evidence="1 4">Belongs to the bacterial solute-binding protein 9 family.</text>
</comment>
<dbReference type="InterPro" id="IPR006128">
    <property type="entry name" value="Lipoprotein_PsaA-like"/>
</dbReference>